<dbReference type="NCBIfam" id="TIGR03181">
    <property type="entry name" value="PDH_E1_alph_x"/>
    <property type="match status" value="1"/>
</dbReference>
<evidence type="ECO:0000259" key="5">
    <source>
        <dbReference type="Pfam" id="PF00676"/>
    </source>
</evidence>
<keyword evidence="4" id="KW-0786">Thiamine pyrophosphate</keyword>
<comment type="cofactor">
    <cofactor evidence="1">
        <name>Mg(2+)</name>
        <dbReference type="ChEBI" id="CHEBI:18420"/>
    </cofactor>
</comment>
<dbReference type="AlphaFoldDB" id="G8RHC2"/>
<dbReference type="InterPro" id="IPR001017">
    <property type="entry name" value="DH_E1"/>
</dbReference>
<dbReference type="HOGENOM" id="CLU_029393_1_0_11"/>
<name>G8RHC2_MYCRN</name>
<dbReference type="Gene3D" id="3.40.50.970">
    <property type="match status" value="1"/>
</dbReference>
<reference evidence="6 7" key="1">
    <citation type="submission" date="2011-12" db="EMBL/GenBank/DDBJ databases">
        <title>Complete sequence of Mycobacterium rhodesiae NBB3.</title>
        <authorList>
            <consortium name="US DOE Joint Genome Institute"/>
            <person name="Lucas S."/>
            <person name="Han J."/>
            <person name="Lapidus A."/>
            <person name="Cheng J.-F."/>
            <person name="Goodwin L."/>
            <person name="Pitluck S."/>
            <person name="Peters L."/>
            <person name="Mikhailova N."/>
            <person name="Gu W."/>
            <person name="Detter J.C."/>
            <person name="Han C."/>
            <person name="Tapia R."/>
            <person name="Land M."/>
            <person name="Hauser L."/>
            <person name="Kyrpides N."/>
            <person name="Ivanova N."/>
            <person name="Pagani I."/>
            <person name="Mattes T."/>
            <person name="Holmes A."/>
            <person name="Rutledge P."/>
            <person name="Paulsen I."/>
            <person name="Coleman N."/>
            <person name="Woyke T."/>
        </authorList>
    </citation>
    <scope>NUCLEOTIDE SEQUENCE [LARGE SCALE GENOMIC DNA]</scope>
    <source>
        <strain evidence="6 7">NBB3</strain>
    </source>
</reference>
<keyword evidence="3" id="KW-0560">Oxidoreductase</keyword>
<dbReference type="Pfam" id="PF00676">
    <property type="entry name" value="E1_dh"/>
    <property type="match status" value="1"/>
</dbReference>
<dbReference type="InterPro" id="IPR029061">
    <property type="entry name" value="THDP-binding"/>
</dbReference>
<dbReference type="Proteomes" id="UP000005442">
    <property type="component" value="Chromosome"/>
</dbReference>
<organism evidence="6 7">
    <name type="scientific">Mycolicibacterium rhodesiae (strain NBB3)</name>
    <name type="common">Mycobacterium rhodesiae</name>
    <dbReference type="NCBI Taxonomy" id="710685"/>
    <lineage>
        <taxon>Bacteria</taxon>
        <taxon>Bacillati</taxon>
        <taxon>Actinomycetota</taxon>
        <taxon>Actinomycetes</taxon>
        <taxon>Mycobacteriales</taxon>
        <taxon>Mycobacteriaceae</taxon>
        <taxon>Mycolicibacterium</taxon>
    </lineage>
</organism>
<evidence type="ECO:0000256" key="3">
    <source>
        <dbReference type="ARBA" id="ARBA00023002"/>
    </source>
</evidence>
<protein>
    <submittedName>
        <fullName evidence="6">Pyruvate dehydrogenase E1 component, alpha subunit</fullName>
    </submittedName>
</protein>
<comment type="cofactor">
    <cofactor evidence="2">
        <name>thiamine diphosphate</name>
        <dbReference type="ChEBI" id="CHEBI:58937"/>
    </cofactor>
</comment>
<keyword evidence="6" id="KW-0670">Pyruvate</keyword>
<dbReference type="CDD" id="cd02000">
    <property type="entry name" value="TPP_E1_PDC_ADC_BCADC"/>
    <property type="match status" value="1"/>
</dbReference>
<dbReference type="PATRIC" id="fig|710685.3.peg.4110"/>
<dbReference type="eggNOG" id="COG1071">
    <property type="taxonomic scope" value="Bacteria"/>
</dbReference>
<evidence type="ECO:0000313" key="7">
    <source>
        <dbReference type="Proteomes" id="UP000005442"/>
    </source>
</evidence>
<keyword evidence="7" id="KW-1185">Reference proteome</keyword>
<dbReference type="GO" id="GO:0009083">
    <property type="term" value="P:branched-chain amino acid catabolic process"/>
    <property type="evidence" value="ECO:0007669"/>
    <property type="project" value="TreeGrafter"/>
</dbReference>
<dbReference type="GO" id="GO:0016624">
    <property type="term" value="F:oxidoreductase activity, acting on the aldehyde or oxo group of donors, disulfide as acceptor"/>
    <property type="evidence" value="ECO:0007669"/>
    <property type="project" value="InterPro"/>
</dbReference>
<dbReference type="SUPFAM" id="SSF52518">
    <property type="entry name" value="Thiamin diphosphate-binding fold (THDP-binding)"/>
    <property type="match status" value="1"/>
</dbReference>
<dbReference type="InterPro" id="IPR017596">
    <property type="entry name" value="PdhA/BkdA"/>
</dbReference>
<dbReference type="KEGG" id="mrh:MycrhN_4096"/>
<sequence>MAGIDATPRTQTSPLGVELEPIRLVAPDGTPTAESRYRRDLPPETLAWLYESMVVTRELDAEFVNLQRQGELALFASCRGQEAAQIGAAACLPKTDWLFPQYREIGAFLLRGLTPAQISAVWRGRWHGGLGFTDKCVAPISIPIGTQGLHAVGAAMAAQRLSDGSVTLAFLGDGATSEGDVHEALNFAAVFNAPCVFFVQNNHWAISVPVSKQLAAPSIAHRAVGYGMPGIRVDGNDVLACYAVTAEAAKRARDGGGPTLIEAITYRMGPHTTSDDPTRYRPPEELEYWAARDPIQRYRTYLETAGVWSERLEERIAARSKRLRTELRDAVVDAEDFDIADVFDNVYHDITPNLLAQREQVLAEIAKEA</sequence>
<dbReference type="PANTHER" id="PTHR43380">
    <property type="entry name" value="2-OXOISOVALERATE DEHYDROGENASE SUBUNIT ALPHA, MITOCHONDRIAL"/>
    <property type="match status" value="1"/>
</dbReference>
<evidence type="ECO:0000256" key="1">
    <source>
        <dbReference type="ARBA" id="ARBA00001946"/>
    </source>
</evidence>
<evidence type="ECO:0000256" key="4">
    <source>
        <dbReference type="ARBA" id="ARBA00023052"/>
    </source>
</evidence>
<evidence type="ECO:0000256" key="2">
    <source>
        <dbReference type="ARBA" id="ARBA00001964"/>
    </source>
</evidence>
<accession>G8RHC2</accession>
<proteinExistence type="predicted"/>
<dbReference type="PANTHER" id="PTHR43380:SF1">
    <property type="entry name" value="2-OXOISOVALERATE DEHYDROGENASE SUBUNIT ALPHA, MITOCHONDRIAL"/>
    <property type="match status" value="1"/>
</dbReference>
<dbReference type="InterPro" id="IPR050771">
    <property type="entry name" value="Alpha-ketoacid_DH_E1_comp"/>
</dbReference>
<dbReference type="EMBL" id="CP003169">
    <property type="protein sequence ID" value="AEV74602.1"/>
    <property type="molecule type" value="Genomic_DNA"/>
</dbReference>
<evidence type="ECO:0000313" key="6">
    <source>
        <dbReference type="EMBL" id="AEV74602.1"/>
    </source>
</evidence>
<gene>
    <name evidence="6" type="ordered locus">MycrhN_4096</name>
</gene>
<dbReference type="GO" id="GO:0000287">
    <property type="term" value="F:magnesium ion binding"/>
    <property type="evidence" value="ECO:0007669"/>
    <property type="project" value="UniProtKB-ARBA"/>
</dbReference>
<dbReference type="OrthoDB" id="9766715at2"/>
<dbReference type="STRING" id="710685.MycrhN_4096"/>
<dbReference type="RefSeq" id="WP_014212354.1">
    <property type="nucleotide sequence ID" value="NC_016604.1"/>
</dbReference>
<feature type="domain" description="Dehydrogenase E1 component" evidence="5">
    <location>
        <begin position="51"/>
        <end position="336"/>
    </location>
</feature>